<feature type="domain" description="DUF4097" evidence="1">
    <location>
        <begin position="75"/>
        <end position="327"/>
    </location>
</feature>
<organism evidence="3 4">
    <name type="scientific">Salimicrobium halophilum</name>
    <dbReference type="NCBI Taxonomy" id="86666"/>
    <lineage>
        <taxon>Bacteria</taxon>
        <taxon>Bacillati</taxon>
        <taxon>Bacillota</taxon>
        <taxon>Bacilli</taxon>
        <taxon>Bacillales</taxon>
        <taxon>Bacillaceae</taxon>
        <taxon>Salimicrobium</taxon>
    </lineage>
</organism>
<proteinExistence type="predicted"/>
<dbReference type="Pfam" id="PF22746">
    <property type="entry name" value="SHOCT-like_DUF2089-C"/>
    <property type="match status" value="1"/>
</dbReference>
<dbReference type="OrthoDB" id="2240743at2"/>
<dbReference type="EMBL" id="FNEV01000008">
    <property type="protein sequence ID" value="SDJ61034.1"/>
    <property type="molecule type" value="Genomic_DNA"/>
</dbReference>
<dbReference type="InterPro" id="IPR053959">
    <property type="entry name" value="YvlB/LiaX_N"/>
</dbReference>
<gene>
    <name evidence="3" type="ORF">SAMN04490247_2501</name>
</gene>
<sequence>MSEERMKVLKMIENGEISAEEGSKLLEAMNDSKSYSWKSFLGDAVDRVKKGDFDLSFGNTIDFQENEEEEATSFEDMDIHINNGSIHILTHDKETIKAEYDVKMYQAKDEEEAKQRFKEEVRLDASEDLLRLSSPSGKVKVFVTLYVPDRSYDFVKAKVFNGAVNLENMQAEHVETKTTNGAVSFTNVQGEKANVETGNGTIDFKGCSFARCDGKTVNGRIQADGSFAKLDLSTVSGGIQVTGQGHRSERGFFKTSTGSIEVLLPEQKRVEGRLASAFGKLDCKLDNYKLLSDKNDWLSKELKFEAREDYDGVYYIDADTKSGSVTVR</sequence>
<dbReference type="Pfam" id="PF13349">
    <property type="entry name" value="DUF4097"/>
    <property type="match status" value="1"/>
</dbReference>
<name>A0A1G8V5B0_9BACI</name>
<dbReference type="InterPro" id="IPR025164">
    <property type="entry name" value="Toastrack_DUF4097"/>
</dbReference>
<dbReference type="RefSeq" id="WP_093194207.1">
    <property type="nucleotide sequence ID" value="NZ_FNEV01000008.1"/>
</dbReference>
<reference evidence="4" key="1">
    <citation type="submission" date="2016-10" db="EMBL/GenBank/DDBJ databases">
        <authorList>
            <person name="Varghese N."/>
            <person name="Submissions S."/>
        </authorList>
    </citation>
    <scope>NUCLEOTIDE SEQUENCE [LARGE SCALE GENOMIC DNA]</scope>
    <source>
        <strain evidence="4">DSM 4771</strain>
    </source>
</reference>
<accession>A0A1G8V5B0</accession>
<protein>
    <submittedName>
        <fullName evidence="3">DUF4097 and DUF4098 domain-containing protein YvlB</fullName>
    </submittedName>
</protein>
<evidence type="ECO:0000313" key="3">
    <source>
        <dbReference type="EMBL" id="SDJ61034.1"/>
    </source>
</evidence>
<evidence type="ECO:0000259" key="2">
    <source>
        <dbReference type="Pfam" id="PF22746"/>
    </source>
</evidence>
<evidence type="ECO:0000313" key="4">
    <source>
        <dbReference type="Proteomes" id="UP000199225"/>
    </source>
</evidence>
<keyword evidence="4" id="KW-1185">Reference proteome</keyword>
<dbReference type="STRING" id="86666.SAMN04490247_2501"/>
<dbReference type="Proteomes" id="UP000199225">
    <property type="component" value="Unassembled WGS sequence"/>
</dbReference>
<dbReference type="AlphaFoldDB" id="A0A1G8V5B0"/>
<evidence type="ECO:0000259" key="1">
    <source>
        <dbReference type="Pfam" id="PF13349"/>
    </source>
</evidence>
<feature type="domain" description="YvlB/LiaX N-terminal" evidence="2">
    <location>
        <begin position="3"/>
        <end position="33"/>
    </location>
</feature>